<evidence type="ECO:0000256" key="2">
    <source>
        <dbReference type="ARBA" id="ARBA00023125"/>
    </source>
</evidence>
<dbReference type="Gene3D" id="1.20.5.170">
    <property type="match status" value="1"/>
</dbReference>
<dbReference type="InterPro" id="IPR004826">
    <property type="entry name" value="bZIP_Maf"/>
</dbReference>
<evidence type="ECO:0000313" key="7">
    <source>
        <dbReference type="Proteomes" id="UP001158576"/>
    </source>
</evidence>
<dbReference type="PANTHER" id="PTHR10129:SF50">
    <property type="entry name" value="BZIP DOMAIN-CONTAINING PROTEIN"/>
    <property type="match status" value="1"/>
</dbReference>
<keyword evidence="7" id="KW-1185">Reference proteome</keyword>
<dbReference type="Pfam" id="PF03131">
    <property type="entry name" value="bZIP_Maf"/>
    <property type="match status" value="1"/>
</dbReference>
<dbReference type="SUPFAM" id="SSF47454">
    <property type="entry name" value="A DNA-binding domain in eukaryotic transcription factors"/>
    <property type="match status" value="1"/>
</dbReference>
<evidence type="ECO:0000256" key="1">
    <source>
        <dbReference type="ARBA" id="ARBA00023015"/>
    </source>
</evidence>
<keyword evidence="3" id="KW-0804">Transcription</keyword>
<protein>
    <submittedName>
        <fullName evidence="6">Oidioi.mRNA.OKI2018_I69.XSR.g14881.t1.cds</fullName>
    </submittedName>
</protein>
<proteinExistence type="predicted"/>
<reference evidence="6 7" key="1">
    <citation type="submission" date="2021-04" db="EMBL/GenBank/DDBJ databases">
        <authorList>
            <person name="Bliznina A."/>
        </authorList>
    </citation>
    <scope>NUCLEOTIDE SEQUENCE [LARGE SCALE GENOMIC DNA]</scope>
</reference>
<keyword evidence="2" id="KW-0238">DNA-binding</keyword>
<feature type="domain" description="BZIP" evidence="5">
    <location>
        <begin position="151"/>
        <end position="205"/>
    </location>
</feature>
<dbReference type="InterPro" id="IPR024874">
    <property type="entry name" value="Transcription_factor_Maf_fam"/>
</dbReference>
<gene>
    <name evidence="6" type="ORF">OKIOD_LOCUS6439</name>
</gene>
<evidence type="ECO:0000256" key="3">
    <source>
        <dbReference type="ARBA" id="ARBA00023163"/>
    </source>
</evidence>
<dbReference type="PANTHER" id="PTHR10129">
    <property type="entry name" value="TRANSCRIPTION FACTOR MAF"/>
    <property type="match status" value="1"/>
</dbReference>
<dbReference type="Proteomes" id="UP001158576">
    <property type="component" value="Chromosome XSR"/>
</dbReference>
<dbReference type="InterPro" id="IPR008917">
    <property type="entry name" value="TF_DNA-bd_sf"/>
</dbReference>
<dbReference type="EMBL" id="OU015569">
    <property type="protein sequence ID" value="CAG5096992.1"/>
    <property type="molecule type" value="Genomic_DNA"/>
</dbReference>
<accession>A0ABN7SB46</accession>
<sequence length="215" mass="23973">MNGNEGGHYRSLSAFVGLENHLQSFDMTPMSTFFQNLGDRTWGANTLGNVGGGNSAVLGGTSVSHAPSSFSEAHSPLGSTGGFSMDDFSSHFGQDGSLPASVTLSPQFKTRVNQILTQVGLNEQMLKTKPVKELNNVLRNCPYLGKNEIKLIKARRRTLKNRGYAYNCRIKRNVEQRKRQSRLQIIESENEELRNRVMDLEEKLKVEQCRKCCST</sequence>
<dbReference type="InterPro" id="IPR004827">
    <property type="entry name" value="bZIP"/>
</dbReference>
<name>A0ABN7SB46_OIKDI</name>
<evidence type="ECO:0000256" key="4">
    <source>
        <dbReference type="SAM" id="Coils"/>
    </source>
</evidence>
<feature type="coiled-coil region" evidence="4">
    <location>
        <begin position="171"/>
        <end position="210"/>
    </location>
</feature>
<dbReference type="PROSITE" id="PS50217">
    <property type="entry name" value="BZIP"/>
    <property type="match status" value="1"/>
</dbReference>
<keyword evidence="4" id="KW-0175">Coiled coil</keyword>
<organism evidence="6 7">
    <name type="scientific">Oikopleura dioica</name>
    <name type="common">Tunicate</name>
    <dbReference type="NCBI Taxonomy" id="34765"/>
    <lineage>
        <taxon>Eukaryota</taxon>
        <taxon>Metazoa</taxon>
        <taxon>Chordata</taxon>
        <taxon>Tunicata</taxon>
        <taxon>Appendicularia</taxon>
        <taxon>Copelata</taxon>
        <taxon>Oikopleuridae</taxon>
        <taxon>Oikopleura</taxon>
    </lineage>
</organism>
<evidence type="ECO:0000259" key="5">
    <source>
        <dbReference type="PROSITE" id="PS50217"/>
    </source>
</evidence>
<keyword evidence="1" id="KW-0805">Transcription regulation</keyword>
<evidence type="ECO:0000313" key="6">
    <source>
        <dbReference type="EMBL" id="CAG5096992.1"/>
    </source>
</evidence>